<dbReference type="OrthoDB" id="3186364at2"/>
<dbReference type="PANTHER" id="PTHR30055">
    <property type="entry name" value="HTH-TYPE TRANSCRIPTIONAL REGULATOR RUTR"/>
    <property type="match status" value="1"/>
</dbReference>
<dbReference type="PROSITE" id="PS50977">
    <property type="entry name" value="HTH_TETR_2"/>
    <property type="match status" value="1"/>
</dbReference>
<dbReference type="EMBL" id="QZEY01000012">
    <property type="protein sequence ID" value="RJL26489.1"/>
    <property type="molecule type" value="Genomic_DNA"/>
</dbReference>
<keyword evidence="2 4" id="KW-0238">DNA-binding</keyword>
<dbReference type="PRINTS" id="PR00455">
    <property type="entry name" value="HTHTETR"/>
</dbReference>
<dbReference type="RefSeq" id="WP_119929219.1">
    <property type="nucleotide sequence ID" value="NZ_QZEY01000012.1"/>
</dbReference>
<dbReference type="GO" id="GO:0003700">
    <property type="term" value="F:DNA-binding transcription factor activity"/>
    <property type="evidence" value="ECO:0007669"/>
    <property type="project" value="TreeGrafter"/>
</dbReference>
<dbReference type="Gene3D" id="1.10.357.10">
    <property type="entry name" value="Tetracycline Repressor, domain 2"/>
    <property type="match status" value="1"/>
</dbReference>
<organism evidence="6 7">
    <name type="scientific">Bailinhaonella thermotolerans</name>
    <dbReference type="NCBI Taxonomy" id="1070861"/>
    <lineage>
        <taxon>Bacteria</taxon>
        <taxon>Bacillati</taxon>
        <taxon>Actinomycetota</taxon>
        <taxon>Actinomycetes</taxon>
        <taxon>Streptosporangiales</taxon>
        <taxon>Streptosporangiaceae</taxon>
        <taxon>Bailinhaonella</taxon>
    </lineage>
</organism>
<accession>A0A3A4ADX1</accession>
<evidence type="ECO:0000256" key="1">
    <source>
        <dbReference type="ARBA" id="ARBA00023015"/>
    </source>
</evidence>
<evidence type="ECO:0000313" key="6">
    <source>
        <dbReference type="EMBL" id="RJL26489.1"/>
    </source>
</evidence>
<sequence>MTTSAESADTRARILAAAKRLFAARGYAATSLADIAAAVGLSKTAVAYHFHPKDRLAEELLTPAAEEILTLLGRDFGGDRRAFLTELAEFAVRHREVIRLLLGDPLTGGFTGGTADTRAAEVIARPIATFRDEIHARLTGGDPSPELATRAWCALGAIYSGVLWTMDHPEDVVVRTITASALGAYEA</sequence>
<name>A0A3A4ADX1_9ACTN</name>
<feature type="domain" description="HTH tetR-type" evidence="5">
    <location>
        <begin position="8"/>
        <end position="68"/>
    </location>
</feature>
<reference evidence="6 7" key="1">
    <citation type="submission" date="2018-09" db="EMBL/GenBank/DDBJ databases">
        <title>YIM 75507 draft genome.</title>
        <authorList>
            <person name="Tang S."/>
            <person name="Feng Y."/>
        </authorList>
    </citation>
    <scope>NUCLEOTIDE SEQUENCE [LARGE SCALE GENOMIC DNA]</scope>
    <source>
        <strain evidence="6 7">YIM 75507</strain>
    </source>
</reference>
<dbReference type="PANTHER" id="PTHR30055:SF234">
    <property type="entry name" value="HTH-TYPE TRANSCRIPTIONAL REGULATOR BETI"/>
    <property type="match status" value="1"/>
</dbReference>
<evidence type="ECO:0000259" key="5">
    <source>
        <dbReference type="PROSITE" id="PS50977"/>
    </source>
</evidence>
<dbReference type="AlphaFoldDB" id="A0A3A4ADX1"/>
<comment type="caution">
    <text evidence="6">The sequence shown here is derived from an EMBL/GenBank/DDBJ whole genome shotgun (WGS) entry which is preliminary data.</text>
</comment>
<dbReference type="InterPro" id="IPR050109">
    <property type="entry name" value="HTH-type_TetR-like_transc_reg"/>
</dbReference>
<dbReference type="Proteomes" id="UP000265768">
    <property type="component" value="Unassembled WGS sequence"/>
</dbReference>
<feature type="DNA-binding region" description="H-T-H motif" evidence="4">
    <location>
        <begin position="31"/>
        <end position="50"/>
    </location>
</feature>
<dbReference type="InterPro" id="IPR009057">
    <property type="entry name" value="Homeodomain-like_sf"/>
</dbReference>
<keyword evidence="7" id="KW-1185">Reference proteome</keyword>
<keyword evidence="3" id="KW-0804">Transcription</keyword>
<evidence type="ECO:0000256" key="3">
    <source>
        <dbReference type="ARBA" id="ARBA00023163"/>
    </source>
</evidence>
<dbReference type="GO" id="GO:0000976">
    <property type="term" value="F:transcription cis-regulatory region binding"/>
    <property type="evidence" value="ECO:0007669"/>
    <property type="project" value="TreeGrafter"/>
</dbReference>
<gene>
    <name evidence="6" type="ORF">D5H75_26255</name>
</gene>
<evidence type="ECO:0000256" key="2">
    <source>
        <dbReference type="ARBA" id="ARBA00023125"/>
    </source>
</evidence>
<evidence type="ECO:0000256" key="4">
    <source>
        <dbReference type="PROSITE-ProRule" id="PRU00335"/>
    </source>
</evidence>
<evidence type="ECO:0000313" key="7">
    <source>
        <dbReference type="Proteomes" id="UP000265768"/>
    </source>
</evidence>
<keyword evidence="1" id="KW-0805">Transcription regulation</keyword>
<protein>
    <submittedName>
        <fullName evidence="6">TetR family transcriptional regulator</fullName>
    </submittedName>
</protein>
<dbReference type="Pfam" id="PF00440">
    <property type="entry name" value="TetR_N"/>
    <property type="match status" value="1"/>
</dbReference>
<dbReference type="SUPFAM" id="SSF46689">
    <property type="entry name" value="Homeodomain-like"/>
    <property type="match status" value="1"/>
</dbReference>
<dbReference type="InterPro" id="IPR001647">
    <property type="entry name" value="HTH_TetR"/>
</dbReference>
<proteinExistence type="predicted"/>